<feature type="region of interest" description="Disordered" evidence="1">
    <location>
        <begin position="1"/>
        <end position="58"/>
    </location>
</feature>
<proteinExistence type="predicted"/>
<dbReference type="EMBL" id="CADCTQ010000100">
    <property type="protein sequence ID" value="CAA9233319.1"/>
    <property type="molecule type" value="Genomic_DNA"/>
</dbReference>
<dbReference type="AlphaFoldDB" id="A0A6J4HW14"/>
<evidence type="ECO:0000256" key="1">
    <source>
        <dbReference type="SAM" id="MobiDB-lite"/>
    </source>
</evidence>
<name>A0A6J4HW14_9SPHI</name>
<gene>
    <name evidence="2" type="ORF">AVDCRST_MAG56-1049</name>
</gene>
<evidence type="ECO:0000313" key="2">
    <source>
        <dbReference type="EMBL" id="CAA9233319.1"/>
    </source>
</evidence>
<organism evidence="2">
    <name type="scientific">uncultured Cytophagales bacterium</name>
    <dbReference type="NCBI Taxonomy" id="158755"/>
    <lineage>
        <taxon>Bacteria</taxon>
        <taxon>Pseudomonadati</taxon>
        <taxon>Bacteroidota</taxon>
        <taxon>Sphingobacteriia</taxon>
        <taxon>Sphingobacteriales</taxon>
        <taxon>environmental samples</taxon>
    </lineage>
</organism>
<protein>
    <submittedName>
        <fullName evidence="2">Uncharacterized protein</fullName>
    </submittedName>
</protein>
<sequence>MGPQVTRAGKNRRKRPFSYNRCSKGDSPCGQMPAKTPKRAVWRPSAPAGKAFVQQKLK</sequence>
<reference evidence="2" key="1">
    <citation type="submission" date="2020-02" db="EMBL/GenBank/DDBJ databases">
        <authorList>
            <person name="Meier V. D."/>
        </authorList>
    </citation>
    <scope>NUCLEOTIDE SEQUENCE</scope>
    <source>
        <strain evidence="2">AVDCRST_MAG56</strain>
    </source>
</reference>
<accession>A0A6J4HW14</accession>